<sequence>MRGGGRVMPNDQGSDTDRGDTTMTTLGQDFVRALNEGLKRSAAGHAPARPGRLSRTAELSDPYAAAVLSRFRASLTAVVGPAGQHDATVRSALVCRALYLLADAFGLPAPPEPPGPAPLPARQEALVGTLLLECAATVGLADGPCPGSRRTPAELVRILGRSVREPSVLAE</sequence>
<reference evidence="3" key="1">
    <citation type="journal article" date="2008" name="J. Bacteriol.">
        <title>Genome sequence of the streptomycin-producing microorganism Streptomyces griseus IFO 13350.</title>
        <authorList>
            <person name="Ohnishi Y."/>
            <person name="Ishikawa J."/>
            <person name="Hara H."/>
            <person name="Suzuki H."/>
            <person name="Ikenoya M."/>
            <person name="Ikeda H."/>
            <person name="Yamashita A."/>
            <person name="Hattori M."/>
            <person name="Horinouchi S."/>
        </authorList>
    </citation>
    <scope>NUCLEOTIDE SEQUENCE [LARGE SCALE GENOMIC DNA]</scope>
    <source>
        <strain evidence="3">JCM 4626 / NBRC 13350</strain>
    </source>
</reference>
<dbReference type="PATRIC" id="fig|455632.4.peg.6528"/>
<dbReference type="KEGG" id="sgr:SGR_6368"/>
<dbReference type="eggNOG" id="ENOG50313UZ">
    <property type="taxonomic scope" value="Bacteria"/>
</dbReference>
<evidence type="ECO:0000313" key="3">
    <source>
        <dbReference type="Proteomes" id="UP000001685"/>
    </source>
</evidence>
<accession>B1W5P0</accession>
<dbReference type="HOGENOM" id="CLU_1618088_0_0_11"/>
<dbReference type="EMBL" id="AP009493">
    <property type="protein sequence ID" value="BAG23197.1"/>
    <property type="molecule type" value="Genomic_DNA"/>
</dbReference>
<dbReference type="Proteomes" id="UP000001685">
    <property type="component" value="Chromosome"/>
</dbReference>
<feature type="region of interest" description="Disordered" evidence="1">
    <location>
        <begin position="1"/>
        <end position="23"/>
    </location>
</feature>
<name>B1W5P0_STRGG</name>
<evidence type="ECO:0000256" key="1">
    <source>
        <dbReference type="SAM" id="MobiDB-lite"/>
    </source>
</evidence>
<gene>
    <name evidence="2" type="ordered locus">SGR_6368</name>
</gene>
<dbReference type="AlphaFoldDB" id="B1W5P0"/>
<organism evidence="2 3">
    <name type="scientific">Streptomyces griseus subsp. griseus (strain JCM 4626 / CBS 651.72 / NBRC 13350 / KCC S-0626 / ISP 5235)</name>
    <dbReference type="NCBI Taxonomy" id="455632"/>
    <lineage>
        <taxon>Bacteria</taxon>
        <taxon>Bacillati</taxon>
        <taxon>Actinomycetota</taxon>
        <taxon>Actinomycetes</taxon>
        <taxon>Kitasatosporales</taxon>
        <taxon>Streptomycetaceae</taxon>
        <taxon>Streptomyces</taxon>
    </lineage>
</organism>
<evidence type="ECO:0000313" key="2">
    <source>
        <dbReference type="EMBL" id="BAG23197.1"/>
    </source>
</evidence>
<protein>
    <submittedName>
        <fullName evidence="2">Uncharacterized protein</fullName>
    </submittedName>
</protein>
<proteinExistence type="predicted"/>